<dbReference type="OrthoDB" id="10538895at2759"/>
<keyword evidence="2" id="KW-1185">Reference proteome</keyword>
<name>A0A2U1MM97_ARTAN</name>
<dbReference type="EMBL" id="PKPP01004885">
    <property type="protein sequence ID" value="PWA62357.1"/>
    <property type="molecule type" value="Genomic_DNA"/>
</dbReference>
<dbReference type="STRING" id="35608.A0A2U1MM97"/>
<proteinExistence type="predicted"/>
<reference evidence="1 2" key="1">
    <citation type="journal article" date="2018" name="Mol. Plant">
        <title>The genome of Artemisia annua provides insight into the evolution of Asteraceae family and artemisinin biosynthesis.</title>
        <authorList>
            <person name="Shen Q."/>
            <person name="Zhang L."/>
            <person name="Liao Z."/>
            <person name="Wang S."/>
            <person name="Yan T."/>
            <person name="Shi P."/>
            <person name="Liu M."/>
            <person name="Fu X."/>
            <person name="Pan Q."/>
            <person name="Wang Y."/>
            <person name="Lv Z."/>
            <person name="Lu X."/>
            <person name="Zhang F."/>
            <person name="Jiang W."/>
            <person name="Ma Y."/>
            <person name="Chen M."/>
            <person name="Hao X."/>
            <person name="Li L."/>
            <person name="Tang Y."/>
            <person name="Lv G."/>
            <person name="Zhou Y."/>
            <person name="Sun X."/>
            <person name="Brodelius P.E."/>
            <person name="Rose J.K.C."/>
            <person name="Tang K."/>
        </authorList>
    </citation>
    <scope>NUCLEOTIDE SEQUENCE [LARGE SCALE GENOMIC DNA]</scope>
    <source>
        <strain evidence="2">cv. Huhao1</strain>
        <tissue evidence="1">Leaf</tissue>
    </source>
</reference>
<dbReference type="PANTHER" id="PTHR43694:SF1">
    <property type="entry name" value="RIBONUCLEASE J"/>
    <property type="match status" value="1"/>
</dbReference>
<gene>
    <name evidence="1" type="ORF">CTI12_AA362570</name>
</gene>
<evidence type="ECO:0000313" key="2">
    <source>
        <dbReference type="Proteomes" id="UP000245207"/>
    </source>
</evidence>
<comment type="caution">
    <text evidence="1">The sequence shown here is derived from an EMBL/GenBank/DDBJ whole genome shotgun (WGS) entry which is preliminary data.</text>
</comment>
<protein>
    <submittedName>
        <fullName evidence="1">Ribonuclease J</fullName>
    </submittedName>
</protein>
<dbReference type="Proteomes" id="UP000245207">
    <property type="component" value="Unassembled WGS sequence"/>
</dbReference>
<dbReference type="InterPro" id="IPR036866">
    <property type="entry name" value="RibonucZ/Hydroxyglut_hydro"/>
</dbReference>
<accession>A0A2U1MM97</accession>
<dbReference type="PANTHER" id="PTHR43694">
    <property type="entry name" value="RIBONUCLEASE J"/>
    <property type="match status" value="1"/>
</dbReference>
<sequence length="175" mass="20333">MKCHNGCVLVNEKGETYGFKDFEPALLALGNKYKQNKKVCRKRRESYSLLEADDDEENVGFGLVAPRFKKTDKYVKCFRQQSEYPNYEGDDLQGAIAAVECARRWFYELQYHTELIRKRLKKSGICVPSRLKTFKIKRKFVAGPVQIEPIRVTHSILDCSELVLRCSDGTKQRRD</sequence>
<dbReference type="Gene3D" id="3.60.15.10">
    <property type="entry name" value="Ribonuclease Z/Hydroxyacylglutathione hydrolase-like"/>
    <property type="match status" value="1"/>
</dbReference>
<organism evidence="1 2">
    <name type="scientific">Artemisia annua</name>
    <name type="common">Sweet wormwood</name>
    <dbReference type="NCBI Taxonomy" id="35608"/>
    <lineage>
        <taxon>Eukaryota</taxon>
        <taxon>Viridiplantae</taxon>
        <taxon>Streptophyta</taxon>
        <taxon>Embryophyta</taxon>
        <taxon>Tracheophyta</taxon>
        <taxon>Spermatophyta</taxon>
        <taxon>Magnoliopsida</taxon>
        <taxon>eudicotyledons</taxon>
        <taxon>Gunneridae</taxon>
        <taxon>Pentapetalae</taxon>
        <taxon>asterids</taxon>
        <taxon>campanulids</taxon>
        <taxon>Asterales</taxon>
        <taxon>Asteraceae</taxon>
        <taxon>Asteroideae</taxon>
        <taxon>Anthemideae</taxon>
        <taxon>Artemisiinae</taxon>
        <taxon>Artemisia</taxon>
    </lineage>
</organism>
<dbReference type="AlphaFoldDB" id="A0A2U1MM97"/>
<evidence type="ECO:0000313" key="1">
    <source>
        <dbReference type="EMBL" id="PWA62357.1"/>
    </source>
</evidence>